<dbReference type="Gene3D" id="2.60.40.790">
    <property type="match status" value="1"/>
</dbReference>
<evidence type="ECO:0000259" key="4">
    <source>
        <dbReference type="PROSITE" id="PS01031"/>
    </source>
</evidence>
<dbReference type="PROSITE" id="PS01031">
    <property type="entry name" value="SHSP"/>
    <property type="match status" value="1"/>
</dbReference>
<dbReference type="Proteomes" id="UP001139157">
    <property type="component" value="Unassembled WGS sequence"/>
</dbReference>
<comment type="caution">
    <text evidence="5">The sequence shown here is derived from an EMBL/GenBank/DDBJ whole genome shotgun (WGS) entry which is preliminary data.</text>
</comment>
<dbReference type="AlphaFoldDB" id="A0A9X2ECH7"/>
<evidence type="ECO:0000256" key="2">
    <source>
        <dbReference type="RuleBase" id="RU003616"/>
    </source>
</evidence>
<protein>
    <submittedName>
        <fullName evidence="5">Hsp20/alpha crystallin family protein</fullName>
    </submittedName>
</protein>
<feature type="region of interest" description="Disordered" evidence="3">
    <location>
        <begin position="139"/>
        <end position="161"/>
    </location>
</feature>
<dbReference type="SUPFAM" id="SSF49764">
    <property type="entry name" value="HSP20-like chaperones"/>
    <property type="match status" value="1"/>
</dbReference>
<dbReference type="InterPro" id="IPR031107">
    <property type="entry name" value="Small_HSP"/>
</dbReference>
<dbReference type="RefSeq" id="WP_251917794.1">
    <property type="nucleotide sequence ID" value="NZ_JAMRXG010000021.1"/>
</dbReference>
<feature type="compositionally biased region" description="Basic and acidic residues" evidence="3">
    <location>
        <begin position="139"/>
        <end position="149"/>
    </location>
</feature>
<reference evidence="5" key="1">
    <citation type="submission" date="2022-06" db="EMBL/GenBank/DDBJ databases">
        <title>Novel species in genus nocardia.</title>
        <authorList>
            <person name="Li F."/>
        </authorList>
    </citation>
    <scope>NUCLEOTIDE SEQUENCE</scope>
    <source>
        <strain evidence="5">CDC141</strain>
    </source>
</reference>
<proteinExistence type="inferred from homology"/>
<keyword evidence="6" id="KW-1185">Reference proteome</keyword>
<dbReference type="Pfam" id="PF00011">
    <property type="entry name" value="HSP20"/>
    <property type="match status" value="1"/>
</dbReference>
<accession>A0A9X2ECH7</accession>
<evidence type="ECO:0000313" key="6">
    <source>
        <dbReference type="Proteomes" id="UP001139157"/>
    </source>
</evidence>
<dbReference type="EMBL" id="JAMRXG010000021">
    <property type="protein sequence ID" value="MCM6778304.1"/>
    <property type="molecule type" value="Genomic_DNA"/>
</dbReference>
<gene>
    <name evidence="5" type="ORF">NDR86_32935</name>
</gene>
<evidence type="ECO:0000256" key="1">
    <source>
        <dbReference type="PROSITE-ProRule" id="PRU00285"/>
    </source>
</evidence>
<name>A0A9X2ECH7_9NOCA</name>
<dbReference type="InterPro" id="IPR002068">
    <property type="entry name" value="A-crystallin/Hsp20_dom"/>
</dbReference>
<dbReference type="PANTHER" id="PTHR11527">
    <property type="entry name" value="HEAT-SHOCK PROTEIN 20 FAMILY MEMBER"/>
    <property type="match status" value="1"/>
</dbReference>
<evidence type="ECO:0000256" key="3">
    <source>
        <dbReference type="SAM" id="MobiDB-lite"/>
    </source>
</evidence>
<sequence length="161" mass="17702">MALAVRNGWDPFTALVRQFDSDFDSLVRRAFAGSAPARTGFVPAADVTRDGNDVIVTLELAGVPAEDVDVEVADHTLRISGQRRDERSEDRDGVVIREIRSGSFRREFALPDHVTADAVEAEHADGLLRIRVRDVAAPKPEPRKVEVRGARAISAESERTE</sequence>
<dbReference type="InterPro" id="IPR008978">
    <property type="entry name" value="HSP20-like_chaperone"/>
</dbReference>
<dbReference type="CDD" id="cd06464">
    <property type="entry name" value="ACD_sHsps-like"/>
    <property type="match status" value="1"/>
</dbReference>
<comment type="similarity">
    <text evidence="1 2">Belongs to the small heat shock protein (HSP20) family.</text>
</comment>
<evidence type="ECO:0000313" key="5">
    <source>
        <dbReference type="EMBL" id="MCM6778304.1"/>
    </source>
</evidence>
<feature type="domain" description="SHSP" evidence="4">
    <location>
        <begin position="36"/>
        <end position="150"/>
    </location>
</feature>
<organism evidence="5 6">
    <name type="scientific">Nocardia pulmonis</name>
    <dbReference type="NCBI Taxonomy" id="2951408"/>
    <lineage>
        <taxon>Bacteria</taxon>
        <taxon>Bacillati</taxon>
        <taxon>Actinomycetota</taxon>
        <taxon>Actinomycetes</taxon>
        <taxon>Mycobacteriales</taxon>
        <taxon>Nocardiaceae</taxon>
        <taxon>Nocardia</taxon>
    </lineage>
</organism>